<evidence type="ECO:0000256" key="1">
    <source>
        <dbReference type="ARBA" id="ARBA00022441"/>
    </source>
</evidence>
<dbReference type="Gene3D" id="1.25.40.420">
    <property type="match status" value="1"/>
</dbReference>
<proteinExistence type="predicted"/>
<protein>
    <submittedName>
        <fullName evidence="5">Kelch-like protein 17</fullName>
    </submittedName>
</protein>
<dbReference type="Gene3D" id="3.30.710.10">
    <property type="entry name" value="Potassium Channel Kv1.1, Chain A"/>
    <property type="match status" value="1"/>
</dbReference>
<gene>
    <name evidence="5" type="primary">Klhl17_3</name>
    <name evidence="5" type="ORF">AVEN_153534_1</name>
</gene>
<accession>A0A4Y2G6K5</accession>
<organism evidence="5 6">
    <name type="scientific">Araneus ventricosus</name>
    <name type="common">Orbweaver spider</name>
    <name type="synonym">Epeira ventricosa</name>
    <dbReference type="NCBI Taxonomy" id="182803"/>
    <lineage>
        <taxon>Eukaryota</taxon>
        <taxon>Metazoa</taxon>
        <taxon>Ecdysozoa</taxon>
        <taxon>Arthropoda</taxon>
        <taxon>Chelicerata</taxon>
        <taxon>Arachnida</taxon>
        <taxon>Araneae</taxon>
        <taxon>Araneomorphae</taxon>
        <taxon>Entelegynae</taxon>
        <taxon>Araneoidea</taxon>
        <taxon>Araneidae</taxon>
        <taxon>Araneus</taxon>
    </lineage>
</organism>
<dbReference type="SMART" id="SM00875">
    <property type="entry name" value="BACK"/>
    <property type="match status" value="1"/>
</dbReference>
<dbReference type="Pfam" id="PF00651">
    <property type="entry name" value="BTB"/>
    <property type="match status" value="1"/>
</dbReference>
<keyword evidence="2" id="KW-0677">Repeat</keyword>
<dbReference type="InterPro" id="IPR000210">
    <property type="entry name" value="BTB/POZ_dom"/>
</dbReference>
<dbReference type="InterPro" id="IPR011705">
    <property type="entry name" value="BACK"/>
</dbReference>
<dbReference type="AlphaFoldDB" id="A0A4Y2G6K5"/>
<keyword evidence="6" id="KW-1185">Reference proteome</keyword>
<feature type="domain" description="BTB" evidence="4">
    <location>
        <begin position="27"/>
        <end position="92"/>
    </location>
</feature>
<dbReference type="PROSITE" id="PS50097">
    <property type="entry name" value="BTB"/>
    <property type="match status" value="1"/>
</dbReference>
<evidence type="ECO:0000256" key="2">
    <source>
        <dbReference type="ARBA" id="ARBA00022737"/>
    </source>
</evidence>
<dbReference type="Pfam" id="PF07707">
    <property type="entry name" value="BACK"/>
    <property type="match status" value="1"/>
</dbReference>
<evidence type="ECO:0000313" key="6">
    <source>
        <dbReference type="Proteomes" id="UP000499080"/>
    </source>
</evidence>
<comment type="caution">
    <text evidence="5">The sequence shown here is derived from an EMBL/GenBank/DDBJ whole genome shotgun (WGS) entry which is preliminary data.</text>
</comment>
<dbReference type="SMART" id="SM00225">
    <property type="entry name" value="BTB"/>
    <property type="match status" value="1"/>
</dbReference>
<evidence type="ECO:0000259" key="4">
    <source>
        <dbReference type="PROSITE" id="PS50097"/>
    </source>
</evidence>
<sequence length="275" mass="31153">MSVPAKSFAEIFHSGSCKDLEGQQVFADRTLQANDGTTFRVHRIVLTQRSGFFRALFDFHLNQKTTLIPNIDREFLESILVNIYTGTIIALDNKNVCVLMIASDYLLLDDLLKACEAFAIQNMPSANCVAVLTAASQMNRLTIFGDSSRYALVHFTDISETSNGGLKELPFEILKKLLESRSLNVTSERSVWEAIISWTEANSATRLPHVPALLTCFRLQEERDEELTQEVISHTIVSKNPHIFGINVSKEFSLYRIRCMVRYQHPSLESLYQNL</sequence>
<dbReference type="PANTHER" id="PTHR24412:SF489">
    <property type="entry name" value="RING FINGER DOMAIN AND KELCH REPEAT-CONTAINING PROTEIN DDB_G0271372"/>
    <property type="match status" value="1"/>
</dbReference>
<reference evidence="5 6" key="1">
    <citation type="journal article" date="2019" name="Sci. Rep.">
        <title>Orb-weaving spider Araneus ventricosus genome elucidates the spidroin gene catalogue.</title>
        <authorList>
            <person name="Kono N."/>
            <person name="Nakamura H."/>
            <person name="Ohtoshi R."/>
            <person name="Moran D.A.P."/>
            <person name="Shinohara A."/>
            <person name="Yoshida Y."/>
            <person name="Fujiwara M."/>
            <person name="Mori M."/>
            <person name="Tomita M."/>
            <person name="Arakawa K."/>
        </authorList>
    </citation>
    <scope>NUCLEOTIDE SEQUENCE [LARGE SCALE GENOMIC DNA]</scope>
</reference>
<dbReference type="SUPFAM" id="SSF54695">
    <property type="entry name" value="POZ domain"/>
    <property type="match status" value="1"/>
</dbReference>
<dbReference type="OrthoDB" id="6359816at2759"/>
<name>A0A4Y2G6K5_ARAVE</name>
<keyword evidence="1" id="KW-0880">Kelch repeat</keyword>
<evidence type="ECO:0000313" key="5">
    <source>
        <dbReference type="EMBL" id="GBM49011.1"/>
    </source>
</evidence>
<evidence type="ECO:0000256" key="3">
    <source>
        <dbReference type="ARBA" id="ARBA00023203"/>
    </source>
</evidence>
<dbReference type="Proteomes" id="UP000499080">
    <property type="component" value="Unassembled WGS sequence"/>
</dbReference>
<dbReference type="InterPro" id="IPR011333">
    <property type="entry name" value="SKP1/BTB/POZ_sf"/>
</dbReference>
<dbReference type="EMBL" id="BGPR01001237">
    <property type="protein sequence ID" value="GBM49011.1"/>
    <property type="molecule type" value="Genomic_DNA"/>
</dbReference>
<dbReference type="PANTHER" id="PTHR24412">
    <property type="entry name" value="KELCH PROTEIN"/>
    <property type="match status" value="1"/>
</dbReference>
<keyword evidence="3" id="KW-0009">Actin-binding</keyword>